<sequence length="16" mass="1749">MSSTARATTRTPESPR</sequence>
<protein>
    <submittedName>
        <fullName evidence="1">Uncharacterized protein</fullName>
    </submittedName>
</protein>
<reference evidence="1" key="1">
    <citation type="submission" date="2014-09" db="EMBL/GenBank/DDBJ databases">
        <authorList>
            <person name="Magalhaes I.L.F."/>
            <person name="Oliveira U."/>
            <person name="Santos F.R."/>
            <person name="Vidigal T.H.D.A."/>
            <person name="Brescovit A.D."/>
            <person name="Santos A.J."/>
        </authorList>
    </citation>
    <scope>NUCLEOTIDE SEQUENCE</scope>
    <source>
        <tissue evidence="1">Shoot tissue taken approximately 20 cm above the soil surface</tissue>
    </source>
</reference>
<dbReference type="EMBL" id="GBRH01202034">
    <property type="protein sequence ID" value="JAD95861.1"/>
    <property type="molecule type" value="Transcribed_RNA"/>
</dbReference>
<organism evidence="1">
    <name type="scientific">Arundo donax</name>
    <name type="common">Giant reed</name>
    <name type="synonym">Donax arundinaceus</name>
    <dbReference type="NCBI Taxonomy" id="35708"/>
    <lineage>
        <taxon>Eukaryota</taxon>
        <taxon>Viridiplantae</taxon>
        <taxon>Streptophyta</taxon>
        <taxon>Embryophyta</taxon>
        <taxon>Tracheophyta</taxon>
        <taxon>Spermatophyta</taxon>
        <taxon>Magnoliopsida</taxon>
        <taxon>Liliopsida</taxon>
        <taxon>Poales</taxon>
        <taxon>Poaceae</taxon>
        <taxon>PACMAD clade</taxon>
        <taxon>Arundinoideae</taxon>
        <taxon>Arundineae</taxon>
        <taxon>Arundo</taxon>
    </lineage>
</organism>
<accession>A0A0A9E6Z9</accession>
<name>A0A0A9E6Z9_ARUDO</name>
<dbReference type="AlphaFoldDB" id="A0A0A9E6Z9"/>
<evidence type="ECO:0000313" key="1">
    <source>
        <dbReference type="EMBL" id="JAD95861.1"/>
    </source>
</evidence>
<reference evidence="1" key="2">
    <citation type="journal article" date="2015" name="Data Brief">
        <title>Shoot transcriptome of the giant reed, Arundo donax.</title>
        <authorList>
            <person name="Barrero R.A."/>
            <person name="Guerrero F.D."/>
            <person name="Moolhuijzen P."/>
            <person name="Goolsby J.A."/>
            <person name="Tidwell J."/>
            <person name="Bellgard S.E."/>
            <person name="Bellgard M.I."/>
        </authorList>
    </citation>
    <scope>NUCLEOTIDE SEQUENCE</scope>
    <source>
        <tissue evidence="1">Shoot tissue taken approximately 20 cm above the soil surface</tissue>
    </source>
</reference>
<proteinExistence type="predicted"/>